<dbReference type="InterPro" id="IPR007263">
    <property type="entry name" value="DCC1-like"/>
</dbReference>
<evidence type="ECO:0000313" key="2">
    <source>
        <dbReference type="Proteomes" id="UP001560045"/>
    </source>
</evidence>
<accession>A0ABV3XJN4</accession>
<name>A0ABV3XJN4_9ACTN</name>
<organism evidence="1 2">
    <name type="scientific">Geodermatophilus maliterrae</name>
    <dbReference type="NCBI Taxonomy" id="3162531"/>
    <lineage>
        <taxon>Bacteria</taxon>
        <taxon>Bacillati</taxon>
        <taxon>Actinomycetota</taxon>
        <taxon>Actinomycetes</taxon>
        <taxon>Geodermatophilales</taxon>
        <taxon>Geodermatophilaceae</taxon>
        <taxon>Geodermatophilus</taxon>
    </lineage>
</organism>
<dbReference type="Pfam" id="PF04134">
    <property type="entry name" value="DCC1-like"/>
    <property type="match status" value="1"/>
</dbReference>
<proteinExistence type="predicted"/>
<dbReference type="EMBL" id="JBFNXQ010000088">
    <property type="protein sequence ID" value="MEX5720799.1"/>
    <property type="molecule type" value="Genomic_DNA"/>
</dbReference>
<protein>
    <submittedName>
        <fullName evidence="1">Thiol-disulfide oxidoreductase DCC family protein</fullName>
    </submittedName>
</protein>
<keyword evidence="2" id="KW-1185">Reference proteome</keyword>
<gene>
    <name evidence="1" type="ORF">ABQ292_20800</name>
</gene>
<reference evidence="1 2" key="1">
    <citation type="submission" date="2024-06" db="EMBL/GenBank/DDBJ databases">
        <title>Draft genome sequence of Geodermatophilus badlandi, a novel member of the Geodermatophilaceae isolated from badland sedimentary rocks in the Red desert, Wyoming, USA.</title>
        <authorList>
            <person name="Ben Tekaya S."/>
            <person name="Nouioui I."/>
            <person name="Flores G.M."/>
            <person name="Shaal M.N."/>
            <person name="Bredoire F."/>
            <person name="Basile F."/>
            <person name="Van Diepen L."/>
            <person name="Ward N.L."/>
        </authorList>
    </citation>
    <scope>NUCLEOTIDE SEQUENCE [LARGE SCALE GENOMIC DNA]</scope>
    <source>
        <strain evidence="1 2">WL48A</strain>
    </source>
</reference>
<sequence>MQRPALVFDGDCGFCTRSAAVARRVLPAGCAVVPWQGTDLAAVGTTAARARREVLWVPRTGDVLGGAPAVAAALRAAGSGWALLGRLLQLWPIGPLADVVYRVVATNRMRLPGGTAACALPATGDAAARTDRGDAPPAPRHGEAV</sequence>
<dbReference type="RefSeq" id="WP_369209618.1">
    <property type="nucleotide sequence ID" value="NZ_JBFNXQ010000088.1"/>
</dbReference>
<evidence type="ECO:0000313" key="1">
    <source>
        <dbReference type="EMBL" id="MEX5720799.1"/>
    </source>
</evidence>
<comment type="caution">
    <text evidence="1">The sequence shown here is derived from an EMBL/GenBank/DDBJ whole genome shotgun (WGS) entry which is preliminary data.</text>
</comment>
<dbReference type="Proteomes" id="UP001560045">
    <property type="component" value="Unassembled WGS sequence"/>
</dbReference>